<dbReference type="Proteomes" id="UP000605148">
    <property type="component" value="Unassembled WGS sequence"/>
</dbReference>
<dbReference type="InterPro" id="IPR011626">
    <property type="entry name" value="Alpha-macroglobulin_TED"/>
</dbReference>
<dbReference type="SMART" id="SM01359">
    <property type="entry name" value="A2M_N_2"/>
    <property type="match status" value="1"/>
</dbReference>
<dbReference type="Gene3D" id="3.50.4.10">
    <property type="entry name" value="Hepatocyte Growth Factor"/>
    <property type="match status" value="1"/>
</dbReference>
<dbReference type="InterPro" id="IPR021868">
    <property type="entry name" value="Alpha_2_Macroglob_MG3"/>
</dbReference>
<keyword evidence="2" id="KW-0732">Signal</keyword>
<evidence type="ECO:0000313" key="7">
    <source>
        <dbReference type="Proteomes" id="UP000605148"/>
    </source>
</evidence>
<proteinExistence type="inferred from homology"/>
<keyword evidence="3" id="KW-0677">Repeat</keyword>
<dbReference type="Pfam" id="PF17962">
    <property type="entry name" value="bMG6"/>
    <property type="match status" value="1"/>
</dbReference>
<sequence>MPGGFTLKSCAETLWLRAPRALLRAGLAAAFALGATAGAGAQDRRIVTIENADYFGSDYRTVQDVDLDSCKAVCLEDSQCRAFTYNTSAGWCFLKSDFGQLQSFQGAIAGRVVEVQAPRVTAEADRQAELAFLEPGLIDQAKTFAARIQQTTQIGAETAGQLREAGMQALRAGNAALAETDFRRLIVLVPNDFAAWLQLTSSLQAQNPNDWMDRQTKRDETVLASISAYLRAISENERAIGLDRISESLAVQENWKPAIKALRASLALQEDPERRRRYGRMIAEHGFRIVDHQVDSDAAAPRICLVFSQELPRGTDLSAYVTAVGQGSLSIESEDAQICIDGVVHGARYSVTARSGLPAADGERLENSARLSIYVRDRAPAAQFIGRAYVLPAGGEPTIPIRTVNTNEVDLGVYRIGDRSLADAVRDNRFLSQLRSYEADQIDESLGEKVWSGVIETGNRLNEDITTAIPVSGMGFDLRPGIYAMTARSKLDTENRWGPQATQWFLVSDLGLSAISAQDGLTANVRSLTTAAAVPGVTVRLVALNNEILGEQRTDDQGTAVFARGLTRGGGGMAPSLLVAETGEGDYSFLDLGKPAFDLSDRGVDGRPAPGPLDVFAWTDRGIYKAGDTVHIQALLRTDKAVAQENLPLTLLITRPDGVEHARVTVQDGGLGSHFHDLDLEPGAQQGIWSFAVHTDPDTPPLAQETFLVEDYQPERVDYALEADSDRLTASPPVEVSLSARFLYGSPAGDQRLEGEVLVNPTRQLPGHPGYQVGLLGDDTYPIRAALPGDLRTDAAGNLAFSVPVPGLLETTALYDAVIVTRLVEAGGRYVERSLDIPVKADGPRIGVKPAFEGGVDEGGPASFQIIAVTPDGARRAAEGLSWSLSRLDRRYQWYRTGGEWRYEPVTSARRVDSGTLTVSAEGPATLSVPVDWGEYRLEVMSEAFGAITQVEFSAGWYGASATSETPDYLDVALDRDTYRPGETAVLRLVPQMPGEAVIKVLAGGVAHSQTVAVGQDPVEVNIPVGEDWGAGVYVTASLYRPMDLADNRMPSRAVGLSWLSVNPEDRVLDVSVSAPDKIRPGTRLDVPVRLANLAAGTEAYVTVAAVDLGILNLTGYEAPAPETWYFGQHRLGAEIRDLYGQLIDRTLGTPGRVRSGGDAAAMRLDAPPPDEEPVALFSGSVKVGADGAATVTFDVPDFNGTLRIMAVAWSRDGVGHGVQDIEVRAPLVVSASAPRFLAPGDTTRVLVDIDNVEGGAGSYDLTLSAGQGLALTGDVPAVLDLGAGDRRQVSVEVTAGAELLRSAIVAALTGPDGASFVKTVPIDIRDTRPQTVRQSSFAVSAGGALVLDEGLIGDFRPGTVSVKVSSAQAARINVASLLGALDRYPYGCTEQVTSQSMPLLYLSTVAQDSGLGDVGDLRQKVETGISRVLANQSANGAFGLWNSYGSGDTWLDAYVTDFLSRADEQGFVVPARALTSALDNLENRLAYVQDFERGGEDIAYALYVLARNGRASIGDLRYYLDAKLNAFATPMAKAQLAAALSLYGETERATTGFDAAVAALSMPQTPWYRADYGSRLRDGAGVVTYAAASGMDRPLRNRALAEFADAQAQRQSYSTQDMAWMLLAARELLNDTSSVQLRLEGDADTGRIAWSFDGEDLTTAPARFVNEGAEAVDLLVSVTGQPEQTEPASGRDYQIERSFYDLDGNPLDPGAIPVNTRLAVVVSVRALSDMPGRLMVVDRIPAGLAIDNPRLVRSGDLAALDFLQVIDQAETVAFHADRFEVAVDQTRQGGDEMTFAYLARAVIPGDYAHPPASVEDMYHPDRRAVTAGGRMTIIDGGAQ</sequence>
<dbReference type="InterPro" id="IPR047565">
    <property type="entry name" value="Alpha-macroglob_thiol-ester_cl"/>
</dbReference>
<evidence type="ECO:0000256" key="1">
    <source>
        <dbReference type="ARBA" id="ARBA00010556"/>
    </source>
</evidence>
<dbReference type="Pfam" id="PF00207">
    <property type="entry name" value="A2M"/>
    <property type="match status" value="1"/>
</dbReference>
<dbReference type="GO" id="GO:0004866">
    <property type="term" value="F:endopeptidase inhibitor activity"/>
    <property type="evidence" value="ECO:0007669"/>
    <property type="project" value="InterPro"/>
</dbReference>
<dbReference type="InterPro" id="IPR026284">
    <property type="entry name" value="A2MG_proteobact"/>
</dbReference>
<dbReference type="EMBL" id="BMFA01000009">
    <property type="protein sequence ID" value="GGB56321.1"/>
    <property type="molecule type" value="Genomic_DNA"/>
</dbReference>
<dbReference type="Pfam" id="PF17972">
    <property type="entry name" value="bMG5"/>
    <property type="match status" value="1"/>
</dbReference>
<dbReference type="Pfam" id="PF21142">
    <property type="entry name" value="A2M_bMG2"/>
    <property type="match status" value="1"/>
</dbReference>
<dbReference type="InterPro" id="IPR011625">
    <property type="entry name" value="A2M_N_BRD"/>
</dbReference>
<evidence type="ECO:0000256" key="3">
    <source>
        <dbReference type="ARBA" id="ARBA00022737"/>
    </source>
</evidence>
<organism evidence="6 7">
    <name type="scientific">Roseibium aquae</name>
    <dbReference type="NCBI Taxonomy" id="1323746"/>
    <lineage>
        <taxon>Bacteria</taxon>
        <taxon>Pseudomonadati</taxon>
        <taxon>Pseudomonadota</taxon>
        <taxon>Alphaproteobacteria</taxon>
        <taxon>Hyphomicrobiales</taxon>
        <taxon>Stappiaceae</taxon>
        <taxon>Roseibium</taxon>
    </lineage>
</organism>
<dbReference type="Gene3D" id="1.50.10.20">
    <property type="match status" value="1"/>
</dbReference>
<reference evidence="6" key="1">
    <citation type="journal article" date="2014" name="Int. J. Syst. Evol. Microbiol.">
        <title>Complete genome sequence of Corynebacterium casei LMG S-19264T (=DSM 44701T), isolated from a smear-ripened cheese.</title>
        <authorList>
            <consortium name="US DOE Joint Genome Institute (JGI-PGF)"/>
            <person name="Walter F."/>
            <person name="Albersmeier A."/>
            <person name="Kalinowski J."/>
            <person name="Ruckert C."/>
        </authorList>
    </citation>
    <scope>NUCLEOTIDE SEQUENCE</scope>
    <source>
        <strain evidence="6">CGMCC 1.12426</strain>
    </source>
</reference>
<dbReference type="Pfam" id="PF14295">
    <property type="entry name" value="PAN_4"/>
    <property type="match status" value="1"/>
</dbReference>
<reference evidence="6" key="2">
    <citation type="submission" date="2020-09" db="EMBL/GenBank/DDBJ databases">
        <authorList>
            <person name="Sun Q."/>
            <person name="Zhou Y."/>
        </authorList>
    </citation>
    <scope>NUCLEOTIDE SEQUENCE</scope>
    <source>
        <strain evidence="6">CGMCC 1.12426</strain>
    </source>
</reference>
<dbReference type="OrthoDB" id="9767116at2"/>
<dbReference type="PANTHER" id="PTHR40094">
    <property type="entry name" value="ALPHA-2-MACROGLOBULIN HOMOLOG"/>
    <property type="match status" value="1"/>
</dbReference>
<dbReference type="Pfam" id="PF17973">
    <property type="entry name" value="bMG10"/>
    <property type="match status" value="1"/>
</dbReference>
<dbReference type="Pfam" id="PF01835">
    <property type="entry name" value="MG2"/>
    <property type="match status" value="1"/>
</dbReference>
<comment type="caution">
    <text evidence="6">The sequence shown here is derived from an EMBL/GenBank/DDBJ whole genome shotgun (WGS) entry which is preliminary data.</text>
</comment>
<evidence type="ECO:0000259" key="5">
    <source>
        <dbReference type="PROSITE" id="PS50948"/>
    </source>
</evidence>
<dbReference type="CDD" id="cd02891">
    <property type="entry name" value="A2M_like"/>
    <property type="match status" value="1"/>
</dbReference>
<dbReference type="SMART" id="SM01360">
    <property type="entry name" value="A2M"/>
    <property type="match status" value="1"/>
</dbReference>
<dbReference type="Pfam" id="PF07678">
    <property type="entry name" value="TED_complement"/>
    <property type="match status" value="1"/>
</dbReference>
<evidence type="ECO:0000256" key="4">
    <source>
        <dbReference type="ARBA" id="ARBA00023157"/>
    </source>
</evidence>
<dbReference type="InterPro" id="IPR041462">
    <property type="entry name" value="Bact_A2M_MG6"/>
</dbReference>
<keyword evidence="4" id="KW-1015">Disulfide bond</keyword>
<dbReference type="InterPro" id="IPR000177">
    <property type="entry name" value="Apple"/>
</dbReference>
<dbReference type="InterPro" id="IPR002890">
    <property type="entry name" value="MG2"/>
</dbReference>
<comment type="similarity">
    <text evidence="1">Belongs to the protease inhibitor I39 (alpha-2-macroglobulin) family. Bacterial alpha-2-macroglobulin subfamily.</text>
</comment>
<dbReference type="InterPro" id="IPR051802">
    <property type="entry name" value="YfhM-like"/>
</dbReference>
<feature type="domain" description="Apple" evidence="5">
    <location>
        <begin position="41"/>
        <end position="117"/>
    </location>
</feature>
<dbReference type="SMART" id="SM00223">
    <property type="entry name" value="APPLE"/>
    <property type="match status" value="1"/>
</dbReference>
<evidence type="ECO:0000313" key="6">
    <source>
        <dbReference type="EMBL" id="GGB56321.1"/>
    </source>
</evidence>
<dbReference type="Pfam" id="PF07703">
    <property type="entry name" value="A2M_BRD"/>
    <property type="match status" value="1"/>
</dbReference>
<dbReference type="SUPFAM" id="SSF48239">
    <property type="entry name" value="Terpenoid cyclases/Protein prenyltransferases"/>
    <property type="match status" value="1"/>
</dbReference>
<dbReference type="InterPro" id="IPR049120">
    <property type="entry name" value="A2M_bMG2"/>
</dbReference>
<dbReference type="SUPFAM" id="SSF57414">
    <property type="entry name" value="Hairpin loop containing domain-like"/>
    <property type="match status" value="1"/>
</dbReference>
<dbReference type="Gene3D" id="1.25.40.10">
    <property type="entry name" value="Tetratricopeptide repeat domain"/>
    <property type="match status" value="1"/>
</dbReference>
<name>A0A916TP55_9HYPH</name>
<accession>A0A916TP55</accession>
<dbReference type="InterPro" id="IPR008930">
    <property type="entry name" value="Terpenoid_cyclase/PrenylTrfase"/>
</dbReference>
<dbReference type="Pfam" id="PF11974">
    <property type="entry name" value="bMG3"/>
    <property type="match status" value="1"/>
</dbReference>
<dbReference type="PANTHER" id="PTHR40094:SF1">
    <property type="entry name" value="UBIQUITIN DOMAIN-CONTAINING PROTEIN"/>
    <property type="match status" value="1"/>
</dbReference>
<dbReference type="RefSeq" id="WP_150497210.1">
    <property type="nucleotide sequence ID" value="NZ_BMFA01000009.1"/>
</dbReference>
<protein>
    <submittedName>
        <fullName evidence="6">Membrane protein</fullName>
    </submittedName>
</protein>
<dbReference type="InterPro" id="IPR041246">
    <property type="entry name" value="Bact_MG10"/>
</dbReference>
<dbReference type="PROSITE" id="PS50948">
    <property type="entry name" value="PAN"/>
    <property type="match status" value="1"/>
</dbReference>
<dbReference type="InterPro" id="IPR001599">
    <property type="entry name" value="Macroglobln_a2"/>
</dbReference>
<dbReference type="CDD" id="cd01100">
    <property type="entry name" value="APPLE_Factor_XI_like"/>
    <property type="match status" value="1"/>
</dbReference>
<dbReference type="GO" id="GO:0005615">
    <property type="term" value="C:extracellular space"/>
    <property type="evidence" value="ECO:0007669"/>
    <property type="project" value="InterPro"/>
</dbReference>
<dbReference type="InterPro" id="IPR041203">
    <property type="entry name" value="Bact_A2M_MG5"/>
</dbReference>
<dbReference type="Gene3D" id="2.60.40.1930">
    <property type="match status" value="1"/>
</dbReference>
<keyword evidence="7" id="KW-1185">Reference proteome</keyword>
<evidence type="ECO:0000256" key="2">
    <source>
        <dbReference type="ARBA" id="ARBA00022729"/>
    </source>
</evidence>
<dbReference type="SMART" id="SM01419">
    <property type="entry name" value="Thiol-ester_cl"/>
    <property type="match status" value="1"/>
</dbReference>
<gene>
    <name evidence="6" type="ORF">GCM10011316_30540</name>
</gene>
<dbReference type="InterPro" id="IPR011990">
    <property type="entry name" value="TPR-like_helical_dom_sf"/>
</dbReference>
<dbReference type="PIRSF" id="PIRSF038980">
    <property type="entry name" value="A2M_bac"/>
    <property type="match status" value="1"/>
</dbReference>
<dbReference type="InterPro" id="IPR003609">
    <property type="entry name" value="Pan_app"/>
</dbReference>
<dbReference type="GO" id="GO:0006508">
    <property type="term" value="P:proteolysis"/>
    <property type="evidence" value="ECO:0007669"/>
    <property type="project" value="InterPro"/>
</dbReference>